<evidence type="ECO:0000313" key="1">
    <source>
        <dbReference type="EMBL" id="GAY24129.1"/>
    </source>
</evidence>
<proteinExistence type="predicted"/>
<dbReference type="Proteomes" id="UP000221538">
    <property type="component" value="Unassembled WGS sequence"/>
</dbReference>
<reference evidence="1 2" key="2">
    <citation type="journal article" date="2013" name="Environ. Sci. Technol.">
        <title>The 4-tert-butylphenol-utilizing bacterium Sphingobium fuliginis OMI can degrade bisphenols via phenolic ring hydroxylation and meta-cleavage pathway.</title>
        <authorList>
            <person name="Ogata Y."/>
            <person name="Goda S."/>
            <person name="Toyama T."/>
            <person name="Sei K."/>
            <person name="Ike M."/>
        </authorList>
    </citation>
    <scope>NUCLEOTIDE SEQUENCE [LARGE SCALE GENOMIC DNA]</scope>
    <source>
        <strain evidence="1 2">OMI</strain>
    </source>
</reference>
<comment type="caution">
    <text evidence="1">The sequence shown here is derived from an EMBL/GenBank/DDBJ whole genome shotgun (WGS) entry which is preliminary data.</text>
</comment>
<dbReference type="AlphaFoldDB" id="A0A292ZML7"/>
<sequence>MGVFRTVSLRRDAVTMISPRLCEDRSCAGLAVVAAGSLAGCAGDMSA</sequence>
<organism evidence="1 2">
    <name type="scientific">Sphingobium fuliginis (strain ATCC 27551)</name>
    <dbReference type="NCBI Taxonomy" id="336203"/>
    <lineage>
        <taxon>Bacteria</taxon>
        <taxon>Pseudomonadati</taxon>
        <taxon>Pseudomonadota</taxon>
        <taxon>Alphaproteobacteria</taxon>
        <taxon>Sphingomonadales</taxon>
        <taxon>Sphingomonadaceae</taxon>
        <taxon>Sphingobium</taxon>
    </lineage>
</organism>
<dbReference type="EMBL" id="BEWI01000032">
    <property type="protein sequence ID" value="GAY24129.1"/>
    <property type="molecule type" value="Genomic_DNA"/>
</dbReference>
<evidence type="ECO:0000313" key="2">
    <source>
        <dbReference type="Proteomes" id="UP000221538"/>
    </source>
</evidence>
<protein>
    <submittedName>
        <fullName evidence="1">Uncharacterized protein</fullName>
    </submittedName>
</protein>
<gene>
    <name evidence="1" type="ORF">SFOMI_4707</name>
</gene>
<accession>A0A292ZML7</accession>
<name>A0A292ZML7_SPHSA</name>
<reference evidence="1 2" key="1">
    <citation type="journal article" date="2013" name="Biodegradation">
        <title>Occurrence of 4-tert-butylphenol (4-t-BP) biodegradation in an aquatic sample caused by the presence of Spirodela polyrrhiza and isolation of a 4-t-BP-utilizing bacterium.</title>
        <authorList>
            <person name="Ogata Y."/>
            <person name="Toyama T."/>
            <person name="Yu N."/>
            <person name="Wang X."/>
            <person name="Sei K."/>
            <person name="Ike M."/>
        </authorList>
    </citation>
    <scope>NUCLEOTIDE SEQUENCE [LARGE SCALE GENOMIC DNA]</scope>
    <source>
        <strain evidence="1 2">OMI</strain>
    </source>
</reference>